<dbReference type="GO" id="GO:0043138">
    <property type="term" value="F:3'-5' DNA helicase activity"/>
    <property type="evidence" value="ECO:0007669"/>
    <property type="project" value="UniProtKB-EC"/>
</dbReference>
<evidence type="ECO:0000259" key="8">
    <source>
        <dbReference type="PROSITE" id="PS51194"/>
    </source>
</evidence>
<dbReference type="SUPFAM" id="SSF52540">
    <property type="entry name" value="P-loop containing nucleoside triphosphate hydrolases"/>
    <property type="match status" value="1"/>
</dbReference>
<dbReference type="PANTHER" id="PTHR13710">
    <property type="entry name" value="DNA HELICASE RECQ FAMILY MEMBER"/>
    <property type="match status" value="1"/>
</dbReference>
<dbReference type="SMART" id="SM00487">
    <property type="entry name" value="DEXDc"/>
    <property type="match status" value="1"/>
</dbReference>
<evidence type="ECO:0000256" key="5">
    <source>
        <dbReference type="ARBA" id="ARBA00034808"/>
    </source>
</evidence>
<dbReference type="InterPro" id="IPR014001">
    <property type="entry name" value="Helicase_ATP-bd"/>
</dbReference>
<dbReference type="PANTHER" id="PTHR13710:SF145">
    <property type="entry name" value="ATP-DEPENDENT DNA HELICASE"/>
    <property type="match status" value="1"/>
</dbReference>
<feature type="compositionally biased region" description="Polar residues" evidence="6">
    <location>
        <begin position="1"/>
        <end position="11"/>
    </location>
</feature>
<keyword evidence="3" id="KW-0067">ATP-binding</keyword>
<reference evidence="9 10" key="1">
    <citation type="journal article" date="2020" name="ISME J.">
        <title>Uncovering the hidden diversity of litter-decomposition mechanisms in mushroom-forming fungi.</title>
        <authorList>
            <person name="Floudas D."/>
            <person name="Bentzer J."/>
            <person name="Ahren D."/>
            <person name="Johansson T."/>
            <person name="Persson P."/>
            <person name="Tunlid A."/>
        </authorList>
    </citation>
    <scope>NUCLEOTIDE SEQUENCE [LARGE SCALE GENOMIC DNA]</scope>
    <source>
        <strain evidence="9 10">CBS 175.51</strain>
    </source>
</reference>
<evidence type="ECO:0000256" key="2">
    <source>
        <dbReference type="ARBA" id="ARBA00022741"/>
    </source>
</evidence>
<dbReference type="InterPro" id="IPR011545">
    <property type="entry name" value="DEAD/DEAH_box_helicase_dom"/>
</dbReference>
<dbReference type="SMART" id="SM00490">
    <property type="entry name" value="HELICc"/>
    <property type="match status" value="1"/>
</dbReference>
<dbReference type="PROSITE" id="PS51194">
    <property type="entry name" value="HELICASE_CTER"/>
    <property type="match status" value="1"/>
</dbReference>
<organism evidence="9 10">
    <name type="scientific">Ephemerocybe angulata</name>
    <dbReference type="NCBI Taxonomy" id="980116"/>
    <lineage>
        <taxon>Eukaryota</taxon>
        <taxon>Fungi</taxon>
        <taxon>Dikarya</taxon>
        <taxon>Basidiomycota</taxon>
        <taxon>Agaricomycotina</taxon>
        <taxon>Agaricomycetes</taxon>
        <taxon>Agaricomycetidae</taxon>
        <taxon>Agaricales</taxon>
        <taxon>Agaricineae</taxon>
        <taxon>Psathyrellaceae</taxon>
        <taxon>Ephemerocybe</taxon>
    </lineage>
</organism>
<dbReference type="GO" id="GO:0005634">
    <property type="term" value="C:nucleus"/>
    <property type="evidence" value="ECO:0007669"/>
    <property type="project" value="TreeGrafter"/>
</dbReference>
<feature type="compositionally biased region" description="Acidic residues" evidence="6">
    <location>
        <begin position="19"/>
        <end position="32"/>
    </location>
</feature>
<evidence type="ECO:0000256" key="3">
    <source>
        <dbReference type="ARBA" id="ARBA00022840"/>
    </source>
</evidence>
<feature type="compositionally biased region" description="Basic and acidic residues" evidence="6">
    <location>
        <begin position="53"/>
        <end position="74"/>
    </location>
</feature>
<proteinExistence type="inferred from homology"/>
<dbReference type="Pfam" id="PF00270">
    <property type="entry name" value="DEAD"/>
    <property type="match status" value="1"/>
</dbReference>
<comment type="caution">
    <text evidence="9">The sequence shown here is derived from an EMBL/GenBank/DDBJ whole genome shotgun (WGS) entry which is preliminary data.</text>
</comment>
<dbReference type="EMBL" id="JAACJK010000251">
    <property type="protein sequence ID" value="KAF5309083.1"/>
    <property type="molecule type" value="Genomic_DNA"/>
</dbReference>
<evidence type="ECO:0000259" key="7">
    <source>
        <dbReference type="PROSITE" id="PS51192"/>
    </source>
</evidence>
<dbReference type="PROSITE" id="PS51192">
    <property type="entry name" value="HELICASE_ATP_BIND_1"/>
    <property type="match status" value="1"/>
</dbReference>
<comment type="catalytic activity">
    <reaction evidence="4">
        <text>Couples ATP hydrolysis with the unwinding of duplex DNA by translocating in the 3'-5' direction.</text>
        <dbReference type="EC" id="5.6.2.4"/>
    </reaction>
</comment>
<dbReference type="OrthoDB" id="3151137at2759"/>
<sequence length="1676" mass="186206">MSSSVQHMSQSDQEHSDIEMMDEEVQIEDDVIEIPSDTEPCDTSAQQSEEESEVRSPEFRGLRNTAEDKDKKDESDDEADLNYRYLPNDLLISDRLQQLGLAINEELRLYVCLPCEQAYTSVMVGKHIHKVHKVKLTKDLVADLAAISSKKEVADSFPDLESERVPTKPFAGIAVQTEFGCPTCAYAGGAVAVRLHINKAHEGDGRSMEHDISVQCINKGVVRTYIRVLAANAVPVAAQGQEPTTYWQQQFAEIHTSVLTTARSVPNARLISPWLMRTGYPELVVGAAVSDLRELVALPKATDDLAWLHALVVQYMKEATALINKTQLAVRQRLNSNNSEFELKNTPLGDHHQGDTVKQYCVPVVHLVAGLLRKSCAGFKFASTTKLDKALKSLKATKDIKTLHAMFKTLWLCTWDSRASTSFPNPTLSFLGLFTLKAGGDFALPKNVTGTITKLTRAIQLVALTEFHNCLATPNVIEDTLIRELGVFTKLHESTTFSDLGSLQKYASFLSYKTVSLPKIVFPNRGEDDYSLMLFEGKKITLDNVGTVFGNLDAQMLRIFKEEILFGLDLHVDYTILADNMSSPTPGYCFLDDPGNPFKDRMYDLGNKVFTTPALFARFMTEASPGYWVVNVHEARKWLQSLSTLEVLMCISANMRGGSSARGAEMCSMLIRNRNTRMRNLIAVGKYVSFIGQYSKNTHNQESDRMIPHALCGFDQDLTIQVHTFARPFAVFLAKSVWPEEPEIPLLYHEMLFMDLGKELDSDKASKAMGAAFSVVIAWVLMIAAWRHISTGWRTRLCKGAIDSLMEEETMSSLHALQSGHSVRTESRIYGIDHDSLGGVSQDVIQLFMEASVAYQKMFKIPPGGLGLRYDECTMDVYDSLGLVPRAPAPVLQGPAVDQSGDIMAFLRAFRTSSEKGQAELQAEVKALAGKVDMLESELKATKSVRLDAPPTFASPLRKKSVQLDAPQTFASPLREASPGLEYVDADADAVFLPESPVRTLAPAPVASSSQVAAARLAPFPQPMLAPTPQLSSFRPPRATMTPIASSPRLPPLATSSSKTMLPKLAKLYGPGTNWRVPEQRQAVEALLKLEGDVIVALPTGIGKTAIAILPSMVEASYTVIILPLLSLQSDWFRRLDEFRIPYEHFQGAQKPVLQGHANLIIVSCDKIRMPHWQAAIAGLPRPIARYIFDEAHYYFTDDVFRADTFSNPHLLRQQATCQFVLLSATLPPAGRKHLTDKMLLTNVTTISSPSARPEHRYWLAHAKGQSAAKSVHMTKMQLERCQSRLKWNTKDRYMVFVTSLEDGTEVAKALDIGFYHSDSERYPLSDDARELLMADFIAGRSLGLVCTTALAAGTDYPHIRLTIHYGTPHDMITFVQQSGRAGRDGQEAYCVLIARGYGGSLSAHHADMRGIRQMKRMTKVADEEVETWPLTCMRYNMSEVLDGQGVNCLDLDKRYFPCYACDLYGQVNKKTQGKPSNQVSDLLALDLQAPAPETAANLKRRLSISYHSAVVKSTKLTTTAMLTKQAALTQYSTILDLVKKNCGACFAMGLAVRHNSPYDCPNIDRDIFIALRQNIKYDRSNKTKAYKNPCWTCHISSMGGNLLHPVFKSGMDHPNRDLVLPLLSFIWADDTLRGEMGAFFKVEWHDLDAFIVWLVSEVLGLWGDFWAGFVGFSML</sequence>
<dbReference type="InterPro" id="IPR027417">
    <property type="entry name" value="P-loop_NTPase"/>
</dbReference>
<keyword evidence="2" id="KW-0547">Nucleotide-binding</keyword>
<feature type="region of interest" description="Disordered" evidence="6">
    <location>
        <begin position="1"/>
        <end position="77"/>
    </location>
</feature>
<dbReference type="EC" id="5.6.2.4" evidence="5"/>
<dbReference type="GO" id="GO:0003676">
    <property type="term" value="F:nucleic acid binding"/>
    <property type="evidence" value="ECO:0007669"/>
    <property type="project" value="InterPro"/>
</dbReference>
<accession>A0A8H5AR31</accession>
<evidence type="ECO:0000256" key="6">
    <source>
        <dbReference type="SAM" id="MobiDB-lite"/>
    </source>
</evidence>
<dbReference type="Gene3D" id="3.40.50.300">
    <property type="entry name" value="P-loop containing nucleotide triphosphate hydrolases"/>
    <property type="match status" value="2"/>
</dbReference>
<feature type="domain" description="Helicase ATP-binding" evidence="7">
    <location>
        <begin position="1085"/>
        <end position="1245"/>
    </location>
</feature>
<name>A0A8H5AR31_9AGAR</name>
<evidence type="ECO:0000256" key="4">
    <source>
        <dbReference type="ARBA" id="ARBA00034617"/>
    </source>
</evidence>
<evidence type="ECO:0000313" key="9">
    <source>
        <dbReference type="EMBL" id="KAF5309083.1"/>
    </source>
</evidence>
<dbReference type="InterPro" id="IPR001650">
    <property type="entry name" value="Helicase_C-like"/>
</dbReference>
<dbReference type="Pfam" id="PF00271">
    <property type="entry name" value="Helicase_C"/>
    <property type="match status" value="1"/>
</dbReference>
<comment type="similarity">
    <text evidence="1">Belongs to the helicase family. RecQ subfamily.</text>
</comment>
<dbReference type="GO" id="GO:0005524">
    <property type="term" value="F:ATP binding"/>
    <property type="evidence" value="ECO:0007669"/>
    <property type="project" value="UniProtKB-KW"/>
</dbReference>
<evidence type="ECO:0000313" key="10">
    <source>
        <dbReference type="Proteomes" id="UP000541558"/>
    </source>
</evidence>
<feature type="domain" description="Helicase C-terminal" evidence="8">
    <location>
        <begin position="1278"/>
        <end position="1437"/>
    </location>
</feature>
<evidence type="ECO:0000256" key="1">
    <source>
        <dbReference type="ARBA" id="ARBA00005446"/>
    </source>
</evidence>
<protein>
    <recommendedName>
        <fullName evidence="5">DNA 3'-5' helicase</fullName>
        <ecNumber evidence="5">5.6.2.4</ecNumber>
    </recommendedName>
</protein>
<keyword evidence="10" id="KW-1185">Reference proteome</keyword>
<dbReference type="GO" id="GO:0005694">
    <property type="term" value="C:chromosome"/>
    <property type="evidence" value="ECO:0007669"/>
    <property type="project" value="TreeGrafter"/>
</dbReference>
<dbReference type="Proteomes" id="UP000541558">
    <property type="component" value="Unassembled WGS sequence"/>
</dbReference>
<gene>
    <name evidence="9" type="ORF">D9611_015134</name>
</gene>